<keyword evidence="1" id="KW-0472">Membrane</keyword>
<dbReference type="Proteomes" id="UP000541636">
    <property type="component" value="Unassembled WGS sequence"/>
</dbReference>
<sequence length="148" mass="17348">MCWTEYISAIGIPIIAAIAAWIAFRQSQIARNKLKLDLFDKRMEVYSAVREALGCITRQGNLTQEQQLQYLQGTRTARWVFGIEVAHYLDEALWHKIVDLELHNTMSKEPSGPERTKHIQKRAEVFKWLVQQYKDFDALVAEYLELRH</sequence>
<reference evidence="2 3" key="1">
    <citation type="journal article" date="2017" name="Int. J. Syst. Evol. Microbiol.">
        <title>Oleiagrimonas citrea sp. nov., a marine bacterium isolated from tidal flat sediment and emended description of the genus Oleiagrimonas Fang et al. 2015 and Oleiagrimonas soli.</title>
        <authorList>
            <person name="Yang S.H."/>
            <person name="Seo H.S."/>
            <person name="Seong C.N."/>
            <person name="Kwon K.K."/>
        </authorList>
    </citation>
    <scope>NUCLEOTIDE SEQUENCE [LARGE SCALE GENOMIC DNA]</scope>
    <source>
        <strain evidence="2 3">MEBiC09124</strain>
    </source>
</reference>
<protein>
    <recommendedName>
        <fullName evidence="4">DUF2489 domain-containing protein</fullName>
    </recommendedName>
</protein>
<evidence type="ECO:0000313" key="2">
    <source>
        <dbReference type="EMBL" id="NKZ38109.1"/>
    </source>
</evidence>
<dbReference type="RefSeq" id="WP_168608493.1">
    <property type="nucleotide sequence ID" value="NZ_JAAZQD010000001.1"/>
</dbReference>
<feature type="transmembrane region" description="Helical" evidence="1">
    <location>
        <begin position="6"/>
        <end position="24"/>
    </location>
</feature>
<comment type="caution">
    <text evidence="2">The sequence shown here is derived from an EMBL/GenBank/DDBJ whole genome shotgun (WGS) entry which is preliminary data.</text>
</comment>
<evidence type="ECO:0000256" key="1">
    <source>
        <dbReference type="SAM" id="Phobius"/>
    </source>
</evidence>
<evidence type="ECO:0000313" key="3">
    <source>
        <dbReference type="Proteomes" id="UP000541636"/>
    </source>
</evidence>
<accession>A0A846ZKM6</accession>
<gene>
    <name evidence="2" type="ORF">HF690_03970</name>
</gene>
<keyword evidence="1" id="KW-0812">Transmembrane</keyword>
<proteinExistence type="predicted"/>
<keyword evidence="3" id="KW-1185">Reference proteome</keyword>
<dbReference type="AlphaFoldDB" id="A0A846ZKM6"/>
<dbReference type="EMBL" id="JAAZQD010000001">
    <property type="protein sequence ID" value="NKZ38109.1"/>
    <property type="molecule type" value="Genomic_DNA"/>
</dbReference>
<name>A0A846ZKM6_9GAMM</name>
<keyword evidence="1" id="KW-1133">Transmembrane helix</keyword>
<evidence type="ECO:0008006" key="4">
    <source>
        <dbReference type="Google" id="ProtNLM"/>
    </source>
</evidence>
<organism evidence="2 3">
    <name type="scientific">Oleiagrimonas citrea</name>
    <dbReference type="NCBI Taxonomy" id="1665687"/>
    <lineage>
        <taxon>Bacteria</taxon>
        <taxon>Pseudomonadati</taxon>
        <taxon>Pseudomonadota</taxon>
        <taxon>Gammaproteobacteria</taxon>
        <taxon>Lysobacterales</taxon>
        <taxon>Rhodanobacteraceae</taxon>
        <taxon>Oleiagrimonas</taxon>
    </lineage>
</organism>